<dbReference type="OrthoDB" id="38701at2"/>
<reference evidence="2 3" key="1">
    <citation type="submission" date="2019-09" db="EMBL/GenBank/DDBJ databases">
        <title>Whole genome sequences of isolates from the Mars Exploration Rovers.</title>
        <authorList>
            <person name="Seuylemezian A."/>
            <person name="Vaishampayan P."/>
        </authorList>
    </citation>
    <scope>NUCLEOTIDE SEQUENCE [LARGE SCALE GENOMIC DNA]</scope>
    <source>
        <strain evidence="2 3">MER_TA_151</strain>
    </source>
</reference>
<gene>
    <name evidence="2" type="ORF">F4V44_13675</name>
</gene>
<dbReference type="PANTHER" id="PTHR10338">
    <property type="entry name" value="INTER-ALPHA-TRYPSIN INHIBITOR HEAVY CHAIN FAMILY MEMBER"/>
    <property type="match status" value="1"/>
</dbReference>
<dbReference type="PANTHER" id="PTHR10338:SF108">
    <property type="entry name" value="INTER-ALPHA-TRYPSIN INHIBITOR HEAVY CHAIN H4-LIKE PROTEIN"/>
    <property type="match status" value="1"/>
</dbReference>
<dbReference type="Pfam" id="PF13519">
    <property type="entry name" value="VWA_2"/>
    <property type="match status" value="1"/>
</dbReference>
<dbReference type="InterPro" id="IPR003343">
    <property type="entry name" value="Big_2"/>
</dbReference>
<protein>
    <submittedName>
        <fullName evidence="2">VWA domain-containing protein</fullName>
    </submittedName>
</protein>
<dbReference type="InterPro" id="IPR008964">
    <property type="entry name" value="Invasin/intimin_cell_adhesion"/>
</dbReference>
<proteinExistence type="predicted"/>
<comment type="caution">
    <text evidence="2">The sequence shown here is derived from an EMBL/GenBank/DDBJ whole genome shotgun (WGS) entry which is preliminary data.</text>
</comment>
<dbReference type="InterPro" id="IPR050934">
    <property type="entry name" value="ITIH"/>
</dbReference>
<dbReference type="InterPro" id="IPR036465">
    <property type="entry name" value="vWFA_dom_sf"/>
</dbReference>
<accession>A0A5J5HSS6</accession>
<sequence>MRKELRVFSVCLTILFLIISSFSYPLVTKADGQPSVDFSVVPAANDYTLNADGEAKGNLNIAITPKGNVNQVEREPIDVAFVHDTSGSMNDNFDGIRKAVSAQSAINKAINYFQSNNKSGDNFYFIPFSDGVRTKGDVRAVESLKTIEQRARHLDKYNNNMGGTNYTQALEYAKNLLTQSSNKNKYIIFLTDGEPTVLSYNKRKYVLYTNGKALYEGETSSKNYQKTKDFIHSKALQTSEQLSQSNITMYSIGFAREDEIDFQLLENMSRKTGGDAVHATPANLTSIFEDISKKIDNYTISGEVNVDLKKFNGNVAVDPMSNAVVDVNQVAHIPFKFNFPVGKQPDPNSLITSLPLIFKNAGTYTFDNIKLEYDGTSPKVHQPFTITIKKDMNSIPGAAFSVQPSAEEFVKPPNENARGNINITVIPKGMAPKDERLPIDVVFVHDTSGSMAFTLNGVRKDTTAKNALKSAIKYFENNAKQEDRFFFVPFDSNVSDKTKWVGGWGGGWLNLQPTTGLSSIKNVIEYLDYFSEGGTNYTQTLSEAMKKFDSTLRNKYVIFLTDGEPSVLYKTSKDYYMLHSDGKSGYNAGVYFDGSRKYNETKKVIESEALNSAALLGARNITMYSIAFANEGEVNFQLLQDMSSKTAGYAVKGNPDNLTSVFDAISKKVNSTTISGNVTIDLKKFNGEVIVDPTSNFIADSNQVVQIPFKITFPVGEKPDPSLIQQSLPLQFKKAGTYEFKDNIMMTYTDANGNSRSFPNNPFTVVVKDETAPYFLNEVDSLGNAKYSPDGLVKFGDKDSETNEFTVQYKLIPDTVFTSVTKGTISNLKIVQPIPEGISLANTEQIKLYKNGEPAEIAGAEVRIINNGKDIEISLGSNNIAYESGKFSIDDYTVQLKLKADWAIPLTTMPQAALSFVDSRFGDQVQTLNIDEQLISMNVHLLKMGAQFSEYIGDYLGSITKVTEDGEVIAETQLSNDQGKIQKPVKAMKLINEGHAIEVTYYDDTTAVLMLKTDFKLKNLSLSEDLQPGATTKGRVGFKITDKISGEGVVYEYQLISNDSQTEWAAFDPTDYIELPKNLKGEITIQVRTKGGFSLNDNPVAKTITIIKESVVVDPNPIELNVGDSVKLNIKVTPEDGTNREFNVSLSDESIAKYENGQLVGLKEGHTKLIVTTTDIAGDEIKEEVPVRINPVLITRITVTPNPVQMKKLHEFSDFIINIEPTNASNQNLIWKSLNPSIVSILGPNHIQGKQTGTAEIEIRADDGSDVKTTITVKVGSPLEGINVPDEIIIEKGATDKNVNDYITYRPSDASNIEGTPTFNSTNENILEVESDGEIIPKRLGEADIEITVKDDSNNKFSAGMTVKIVEEKSRPNNDDKY</sequence>
<dbReference type="Pfam" id="PF00092">
    <property type="entry name" value="VWA"/>
    <property type="match status" value="1"/>
</dbReference>
<dbReference type="CDD" id="cd00198">
    <property type="entry name" value="vWFA"/>
    <property type="match status" value="2"/>
</dbReference>
<organism evidence="2 3">
    <name type="scientific">Niallia endozanthoxylica</name>
    <dbReference type="NCBI Taxonomy" id="2036016"/>
    <lineage>
        <taxon>Bacteria</taxon>
        <taxon>Bacillati</taxon>
        <taxon>Bacillota</taxon>
        <taxon>Bacilli</taxon>
        <taxon>Bacillales</taxon>
        <taxon>Bacillaceae</taxon>
        <taxon>Niallia</taxon>
    </lineage>
</organism>
<dbReference type="Proteomes" id="UP000326671">
    <property type="component" value="Unassembled WGS sequence"/>
</dbReference>
<dbReference type="SUPFAM" id="SSF53300">
    <property type="entry name" value="vWA-like"/>
    <property type="match status" value="2"/>
</dbReference>
<dbReference type="EMBL" id="VYKL01000020">
    <property type="protein sequence ID" value="KAA9023145.1"/>
    <property type="molecule type" value="Genomic_DNA"/>
</dbReference>
<feature type="domain" description="VWFA" evidence="1">
    <location>
        <begin position="440"/>
        <end position="665"/>
    </location>
</feature>
<evidence type="ECO:0000313" key="2">
    <source>
        <dbReference type="EMBL" id="KAA9023145.1"/>
    </source>
</evidence>
<dbReference type="InterPro" id="IPR002035">
    <property type="entry name" value="VWF_A"/>
</dbReference>
<evidence type="ECO:0000259" key="1">
    <source>
        <dbReference type="PROSITE" id="PS50234"/>
    </source>
</evidence>
<dbReference type="Gene3D" id="2.60.40.1080">
    <property type="match status" value="2"/>
</dbReference>
<evidence type="ECO:0000313" key="3">
    <source>
        <dbReference type="Proteomes" id="UP000326671"/>
    </source>
</evidence>
<dbReference type="PROSITE" id="PS50234">
    <property type="entry name" value="VWFA"/>
    <property type="match status" value="2"/>
</dbReference>
<dbReference type="Gene3D" id="3.40.50.410">
    <property type="entry name" value="von Willebrand factor, type A domain"/>
    <property type="match status" value="2"/>
</dbReference>
<dbReference type="SMART" id="SM00635">
    <property type="entry name" value="BID_2"/>
    <property type="match status" value="3"/>
</dbReference>
<feature type="domain" description="VWFA" evidence="1">
    <location>
        <begin position="78"/>
        <end position="304"/>
    </location>
</feature>
<dbReference type="SUPFAM" id="SSF49373">
    <property type="entry name" value="Invasin/intimin cell-adhesion fragments"/>
    <property type="match status" value="2"/>
</dbReference>
<dbReference type="RefSeq" id="WP_150440583.1">
    <property type="nucleotide sequence ID" value="NZ_VYKL01000020.1"/>
</dbReference>
<name>A0A5J5HSS6_9BACI</name>
<keyword evidence="3" id="KW-1185">Reference proteome</keyword>
<dbReference type="SMART" id="SM00327">
    <property type="entry name" value="VWA"/>
    <property type="match status" value="2"/>
</dbReference>